<feature type="transmembrane region" description="Helical" evidence="2">
    <location>
        <begin position="730"/>
        <end position="752"/>
    </location>
</feature>
<sequence>MPMTSDLSITHTSSIKDRYIIFKKKLYSRLDSYYDRLFDNYAKFLLKYAWSLLCFSILITIGLTLCLYWAQLIPVDENDLKIKNSPAEYNEHRILNIFGNDAGFRVYQQVKLRPALDIILKRRSTNGSTNMLVKEVIDQMRILDAYIRSSTIVFNNQTYSYPQLCNKEENSHVCSMDGGYLLSDDFYKKFSHMENVKSGIYFDAETGQSGYRSFIFGKNYKIIEEEIISEEDDYVDDEAINITTMIMTKKQKLKEIISYAPLLRLRYNLDAKNGSIEQAVLKWEKLIIENLTLLNDNFSELDIYASVSTIINSEITKYARLDAKSVGIMIIIFFLCTCLWIGIEGNWVTSVGYLPLFGIIGYALSTGAAFGFLTLCKMSLLEPMTMLMLVVAIIDCIRISIICKELHGISNYLSSQLPLSKSSNDDDLIKKRLQQTLKHSELPFFCTTLTLCTLYLLLGLLSQIVSIRIYSSGFCIYLLINYLVHLTFFLSCLTITCKRIDSNRHSLMCFKMNRSNSSSSPSPSSSITNRCHHYFRSIYAKKFGYIICLLSIILFVYSLLTALKIDTRLFDSQFIPQQSRSLRMYMSSLEHDFDIGPTIMFTIPSTLDYRNPIIREKMQKVIEKCRNESITTNFYLIWLETEDLNQLLSSTDNAKSLITPFSTNDILLENQTVKASRFYCQFKTIQGRRSDIITMDNMYRYSRESGLNGLFPYSLVFSHYETLKEIHHELFLLCLLWFHLLLIFTLILFLSIRLTLTITFHYICLLSTLFTCLYLFHSLTINFANTFLLFIIPGIFIDCFIHYAYTYQRKINGENIKTYQCLFGYDRIFLSLLLSLIALIFFQIQSYTFIVLRNTLFYYILLAFLHLNIFFPLWLNLCKSSTNKGVSTTTTQTNQIPITSIDSNGNGVEQTLLTTSNGTLDNSHSYHKNGFIMNEPQKSS</sequence>
<dbReference type="GO" id="GO:0018996">
    <property type="term" value="P:molting cycle, collagen and cuticulin-based cuticle"/>
    <property type="evidence" value="ECO:0007669"/>
    <property type="project" value="TreeGrafter"/>
</dbReference>
<evidence type="ECO:0000313" key="4">
    <source>
        <dbReference type="EMBL" id="CAF0741735.1"/>
    </source>
</evidence>
<keyword evidence="2" id="KW-0472">Membrane</keyword>
<gene>
    <name evidence="4" type="ORF">GPM918_LOCUS307</name>
    <name evidence="5" type="ORF">SRO942_LOCUS308</name>
</gene>
<comment type="similarity">
    <text evidence="1">Belongs to the patched family.</text>
</comment>
<organism evidence="4 6">
    <name type="scientific">Didymodactylos carnosus</name>
    <dbReference type="NCBI Taxonomy" id="1234261"/>
    <lineage>
        <taxon>Eukaryota</taxon>
        <taxon>Metazoa</taxon>
        <taxon>Spiralia</taxon>
        <taxon>Gnathifera</taxon>
        <taxon>Rotifera</taxon>
        <taxon>Eurotatoria</taxon>
        <taxon>Bdelloidea</taxon>
        <taxon>Philodinida</taxon>
        <taxon>Philodinidae</taxon>
        <taxon>Didymodactylos</taxon>
    </lineage>
</organism>
<comment type="caution">
    <text evidence="4">The sequence shown here is derived from an EMBL/GenBank/DDBJ whole genome shotgun (WGS) entry which is preliminary data.</text>
</comment>
<evidence type="ECO:0000313" key="5">
    <source>
        <dbReference type="EMBL" id="CAF3520109.1"/>
    </source>
</evidence>
<feature type="domain" description="SSD" evidence="3">
    <location>
        <begin position="330"/>
        <end position="495"/>
    </location>
</feature>
<dbReference type="GO" id="GO:0006897">
    <property type="term" value="P:endocytosis"/>
    <property type="evidence" value="ECO:0007669"/>
    <property type="project" value="TreeGrafter"/>
</dbReference>
<feature type="transmembrane region" description="Helical" evidence="2">
    <location>
        <begin position="355"/>
        <end position="375"/>
    </location>
</feature>
<dbReference type="GO" id="GO:0030659">
    <property type="term" value="C:cytoplasmic vesicle membrane"/>
    <property type="evidence" value="ECO:0007669"/>
    <property type="project" value="TreeGrafter"/>
</dbReference>
<feature type="transmembrane region" description="Helical" evidence="2">
    <location>
        <begin position="474"/>
        <end position="496"/>
    </location>
</feature>
<feature type="transmembrane region" description="Helical" evidence="2">
    <location>
        <begin position="326"/>
        <end position="343"/>
    </location>
</feature>
<feature type="transmembrane region" description="Helical" evidence="2">
    <location>
        <begin position="442"/>
        <end position="462"/>
    </location>
</feature>
<dbReference type="InterPro" id="IPR053958">
    <property type="entry name" value="HMGCR/SNAP/NPC1-like_SSD"/>
</dbReference>
<reference evidence="4" key="1">
    <citation type="submission" date="2021-02" db="EMBL/GenBank/DDBJ databases">
        <authorList>
            <person name="Nowell W R."/>
        </authorList>
    </citation>
    <scope>NUCLEOTIDE SEQUENCE</scope>
</reference>
<accession>A0A813NQS1</accession>
<feature type="transmembrane region" description="Helical" evidence="2">
    <location>
        <begin position="825"/>
        <end position="844"/>
    </location>
</feature>
<dbReference type="InterPro" id="IPR051697">
    <property type="entry name" value="Patched_domain-protein"/>
</dbReference>
<dbReference type="EMBL" id="CAJNOQ010000021">
    <property type="protein sequence ID" value="CAF0741735.1"/>
    <property type="molecule type" value="Genomic_DNA"/>
</dbReference>
<dbReference type="InterPro" id="IPR000731">
    <property type="entry name" value="SSD"/>
</dbReference>
<dbReference type="PANTHER" id="PTHR10796:SF187">
    <property type="entry name" value="SSD DOMAIN-CONTAINING PROTEIN"/>
    <property type="match status" value="1"/>
</dbReference>
<keyword evidence="2" id="KW-1133">Transmembrane helix</keyword>
<dbReference type="OrthoDB" id="10026952at2759"/>
<feature type="transmembrane region" description="Helical" evidence="2">
    <location>
        <begin position="856"/>
        <end position="875"/>
    </location>
</feature>
<dbReference type="SUPFAM" id="SSF82866">
    <property type="entry name" value="Multidrug efflux transporter AcrB transmembrane domain"/>
    <property type="match status" value="1"/>
</dbReference>
<feature type="transmembrane region" description="Helical" evidence="2">
    <location>
        <begin position="758"/>
        <end position="776"/>
    </location>
</feature>
<evidence type="ECO:0000256" key="2">
    <source>
        <dbReference type="SAM" id="Phobius"/>
    </source>
</evidence>
<dbReference type="AlphaFoldDB" id="A0A813NQS1"/>
<proteinExistence type="inferred from homology"/>
<dbReference type="Proteomes" id="UP000681722">
    <property type="component" value="Unassembled WGS sequence"/>
</dbReference>
<evidence type="ECO:0000256" key="1">
    <source>
        <dbReference type="ARBA" id="ARBA00005585"/>
    </source>
</evidence>
<name>A0A813NQS1_9BILA</name>
<feature type="transmembrane region" description="Helical" evidence="2">
    <location>
        <begin position="543"/>
        <end position="563"/>
    </location>
</feature>
<dbReference type="PROSITE" id="PS50156">
    <property type="entry name" value="SSD"/>
    <property type="match status" value="1"/>
</dbReference>
<protein>
    <recommendedName>
        <fullName evidence="3">SSD domain-containing protein</fullName>
    </recommendedName>
</protein>
<dbReference type="GO" id="GO:0005886">
    <property type="term" value="C:plasma membrane"/>
    <property type="evidence" value="ECO:0007669"/>
    <property type="project" value="TreeGrafter"/>
</dbReference>
<keyword evidence="6" id="KW-1185">Reference proteome</keyword>
<dbReference type="Pfam" id="PF12349">
    <property type="entry name" value="Sterol-sensing"/>
    <property type="match status" value="1"/>
</dbReference>
<evidence type="ECO:0000313" key="6">
    <source>
        <dbReference type="Proteomes" id="UP000663829"/>
    </source>
</evidence>
<evidence type="ECO:0000259" key="3">
    <source>
        <dbReference type="PROSITE" id="PS50156"/>
    </source>
</evidence>
<dbReference type="PANTHER" id="PTHR10796">
    <property type="entry name" value="PATCHED-RELATED"/>
    <property type="match status" value="1"/>
</dbReference>
<dbReference type="Proteomes" id="UP000663829">
    <property type="component" value="Unassembled WGS sequence"/>
</dbReference>
<feature type="transmembrane region" description="Helical" evidence="2">
    <location>
        <begin position="783"/>
        <end position="805"/>
    </location>
</feature>
<feature type="transmembrane region" description="Helical" evidence="2">
    <location>
        <begin position="48"/>
        <end position="70"/>
    </location>
</feature>
<dbReference type="EMBL" id="CAJOBC010000021">
    <property type="protein sequence ID" value="CAF3520109.1"/>
    <property type="molecule type" value="Genomic_DNA"/>
</dbReference>
<keyword evidence="2" id="KW-0812">Transmembrane</keyword>